<dbReference type="AlphaFoldDB" id="A0A5N5SS97"/>
<dbReference type="Proteomes" id="UP000326759">
    <property type="component" value="Unassembled WGS sequence"/>
</dbReference>
<organism evidence="2 3">
    <name type="scientific">Armadillidium nasatum</name>
    <dbReference type="NCBI Taxonomy" id="96803"/>
    <lineage>
        <taxon>Eukaryota</taxon>
        <taxon>Metazoa</taxon>
        <taxon>Ecdysozoa</taxon>
        <taxon>Arthropoda</taxon>
        <taxon>Crustacea</taxon>
        <taxon>Multicrustacea</taxon>
        <taxon>Malacostraca</taxon>
        <taxon>Eumalacostraca</taxon>
        <taxon>Peracarida</taxon>
        <taxon>Isopoda</taxon>
        <taxon>Oniscidea</taxon>
        <taxon>Crinocheta</taxon>
        <taxon>Armadillidiidae</taxon>
        <taxon>Armadillidium</taxon>
    </lineage>
</organism>
<keyword evidence="3" id="KW-1185">Reference proteome</keyword>
<comment type="caution">
    <text evidence="2">The sequence shown here is derived from an EMBL/GenBank/DDBJ whole genome shotgun (WGS) entry which is preliminary data.</text>
</comment>
<feature type="region of interest" description="Disordered" evidence="1">
    <location>
        <begin position="49"/>
        <end position="89"/>
    </location>
</feature>
<reference evidence="2 3" key="1">
    <citation type="journal article" date="2019" name="PLoS Biol.">
        <title>Sex chromosomes control vertical transmission of feminizing Wolbachia symbionts in an isopod.</title>
        <authorList>
            <person name="Becking T."/>
            <person name="Chebbi M.A."/>
            <person name="Giraud I."/>
            <person name="Moumen B."/>
            <person name="Laverre T."/>
            <person name="Caubet Y."/>
            <person name="Peccoud J."/>
            <person name="Gilbert C."/>
            <person name="Cordaux R."/>
        </authorList>
    </citation>
    <scope>NUCLEOTIDE SEQUENCE [LARGE SCALE GENOMIC DNA]</scope>
    <source>
        <strain evidence="2">ANa2</strain>
        <tissue evidence="2">Whole body excluding digestive tract and cuticle</tissue>
    </source>
</reference>
<dbReference type="EMBL" id="SEYY01020754">
    <property type="protein sequence ID" value="KAB7497054.1"/>
    <property type="molecule type" value="Genomic_DNA"/>
</dbReference>
<accession>A0A5N5SS97</accession>
<name>A0A5N5SS97_9CRUS</name>
<protein>
    <submittedName>
        <fullName evidence="2">Uncharacterized protein</fullName>
    </submittedName>
</protein>
<proteinExistence type="predicted"/>
<feature type="compositionally biased region" description="Polar residues" evidence="1">
    <location>
        <begin position="70"/>
        <end position="84"/>
    </location>
</feature>
<dbReference type="OrthoDB" id="5803434at2759"/>
<evidence type="ECO:0000313" key="2">
    <source>
        <dbReference type="EMBL" id="KAB7497054.1"/>
    </source>
</evidence>
<evidence type="ECO:0000256" key="1">
    <source>
        <dbReference type="SAM" id="MobiDB-lite"/>
    </source>
</evidence>
<evidence type="ECO:0000313" key="3">
    <source>
        <dbReference type="Proteomes" id="UP000326759"/>
    </source>
</evidence>
<sequence>MIRVKDGIMRFGSSYTQMAHKASIIFSAQQKIGSEIPDVHDRAIQAAKFKGPTIHDPPPPYSPSKEKLNDLSNDLSATSLNDSGKSGLGNYSPIYPSAPVSGQYGVHPPRQMYNGESPGTYPVLSSPTDSESPYSPFRFMATSRPLNWSPTSVEETEKSLKLFKIL</sequence>
<gene>
    <name evidence="2" type="ORF">Anas_06561</name>
</gene>